<proteinExistence type="predicted"/>
<sequence length="104" mass="11424">MSTVISSGTTVTNRITLPVTQSELASLYVTYEQRNKTVVEKSLEECQMVGTDLLVPLGQEDTLAFNPKAGKIRIQVRLRKKDGTALKSDIVEAETDEVLKDGVI</sequence>
<protein>
    <submittedName>
        <fullName evidence="1">Uncharacterized protein</fullName>
    </submittedName>
</protein>
<reference evidence="1" key="1">
    <citation type="journal article" date="2021" name="Proc. Natl. Acad. Sci. U.S.A.">
        <title>A Catalog of Tens of Thousands of Viruses from Human Metagenomes Reveals Hidden Associations with Chronic Diseases.</title>
        <authorList>
            <person name="Tisza M.J."/>
            <person name="Buck C.B."/>
        </authorList>
    </citation>
    <scope>NUCLEOTIDE SEQUENCE</scope>
    <source>
        <strain evidence="2">Ct0Ba24</strain>
        <strain evidence="1">Ct2yr23</strain>
    </source>
</reference>
<dbReference type="EMBL" id="BK035277">
    <property type="protein sequence ID" value="DAG90731.1"/>
    <property type="molecule type" value="Genomic_DNA"/>
</dbReference>
<dbReference type="EMBL" id="BK035228">
    <property type="protein sequence ID" value="DAG87121.1"/>
    <property type="molecule type" value="Genomic_DNA"/>
</dbReference>
<organism evidence="1">
    <name type="scientific">Ackermannviridae sp</name>
    <dbReference type="NCBI Taxonomy" id="2831612"/>
    <lineage>
        <taxon>Viruses</taxon>
        <taxon>Duplodnaviria</taxon>
        <taxon>Heunggongvirae</taxon>
        <taxon>Uroviricota</taxon>
        <taxon>Caudoviricetes</taxon>
        <taxon>Pantevenvirales</taxon>
        <taxon>Ackermannviridae</taxon>
    </lineage>
</organism>
<evidence type="ECO:0000313" key="1">
    <source>
        <dbReference type="EMBL" id="DAG87121.1"/>
    </source>
</evidence>
<evidence type="ECO:0000313" key="2">
    <source>
        <dbReference type="EMBL" id="DAG90731.1"/>
    </source>
</evidence>
<accession>A0A8S5VIQ1</accession>
<name>A0A8S5VIQ1_9CAUD</name>